<feature type="region of interest" description="Disordered" evidence="1">
    <location>
        <begin position="48"/>
        <end position="120"/>
    </location>
</feature>
<comment type="caution">
    <text evidence="2">The sequence shown here is derived from an EMBL/GenBank/DDBJ whole genome shotgun (WGS) entry which is preliminary data.</text>
</comment>
<organism evidence="2 3">
    <name type="scientific">Polyplax serrata</name>
    <name type="common">Common mouse louse</name>
    <dbReference type="NCBI Taxonomy" id="468196"/>
    <lineage>
        <taxon>Eukaryota</taxon>
        <taxon>Metazoa</taxon>
        <taxon>Ecdysozoa</taxon>
        <taxon>Arthropoda</taxon>
        <taxon>Hexapoda</taxon>
        <taxon>Insecta</taxon>
        <taxon>Pterygota</taxon>
        <taxon>Neoptera</taxon>
        <taxon>Paraneoptera</taxon>
        <taxon>Psocodea</taxon>
        <taxon>Troctomorpha</taxon>
        <taxon>Phthiraptera</taxon>
        <taxon>Anoplura</taxon>
        <taxon>Polyplacidae</taxon>
        <taxon>Polyplax</taxon>
    </lineage>
</organism>
<gene>
    <name evidence="2" type="ORF">RUM43_015131</name>
</gene>
<reference evidence="2 3" key="1">
    <citation type="submission" date="2023-10" db="EMBL/GenBank/DDBJ databases">
        <title>Genomes of two closely related lineages of the louse Polyplax serrata with different host specificities.</title>
        <authorList>
            <person name="Martinu J."/>
            <person name="Tarabai H."/>
            <person name="Stefka J."/>
            <person name="Hypsa V."/>
        </authorList>
    </citation>
    <scope>NUCLEOTIDE SEQUENCE [LARGE SCALE GENOMIC DNA]</scope>
    <source>
        <strain evidence="2">HR10_N</strain>
    </source>
</reference>
<feature type="region of interest" description="Disordered" evidence="1">
    <location>
        <begin position="169"/>
        <end position="209"/>
    </location>
</feature>
<dbReference type="InterPro" id="IPR052997">
    <property type="entry name" value="RRT15-like"/>
</dbReference>
<dbReference type="EMBL" id="JAWJWE010000069">
    <property type="protein sequence ID" value="KAK6616764.1"/>
    <property type="molecule type" value="Genomic_DNA"/>
</dbReference>
<name>A0AAN8NUF6_POLSC</name>
<feature type="non-terminal residue" evidence="2">
    <location>
        <position position="209"/>
    </location>
</feature>
<dbReference type="AlphaFoldDB" id="A0AAN8NUF6"/>
<dbReference type="PANTHER" id="PTHR33047">
    <property type="entry name" value="PROTEIN TAR1"/>
    <property type="match status" value="1"/>
</dbReference>
<evidence type="ECO:0000256" key="1">
    <source>
        <dbReference type="SAM" id="MobiDB-lite"/>
    </source>
</evidence>
<dbReference type="Proteomes" id="UP001372834">
    <property type="component" value="Unassembled WGS sequence"/>
</dbReference>
<evidence type="ECO:0000313" key="3">
    <source>
        <dbReference type="Proteomes" id="UP001372834"/>
    </source>
</evidence>
<feature type="compositionally biased region" description="Polar residues" evidence="1">
    <location>
        <begin position="176"/>
        <end position="197"/>
    </location>
</feature>
<accession>A0AAN8NUF6</accession>
<evidence type="ECO:0000313" key="2">
    <source>
        <dbReference type="EMBL" id="KAK6616764.1"/>
    </source>
</evidence>
<protein>
    <submittedName>
        <fullName evidence="2">Uncharacterized protein</fullName>
    </submittedName>
</protein>
<sequence>MPKGSIGPAFAVPMRTGHRDQASFCPFALREVSVHAELALGHLRYSLTDVPPQSNSPPGSVFESDRAGWVRRPDRFPQTDGPARERDAPREIRTLAPPPERERERERTPVRGTGPADETAVGKAFPKTLNARKPWRRQMKTDARPPLHRISKETMKVVVFHLRPGARARRPIRSPTYATPLTSPYSARLESSSTGSSFPADFSKPVPLA</sequence>
<proteinExistence type="predicted"/>
<dbReference type="PANTHER" id="PTHR33047:SF8">
    <property type="entry name" value="REGULATOR OF RDNA TRANSCRIPTION PROTEIN 15"/>
    <property type="match status" value="1"/>
</dbReference>
<feature type="compositionally biased region" description="Basic and acidic residues" evidence="1">
    <location>
        <begin position="63"/>
        <end position="109"/>
    </location>
</feature>